<accession>T1JJH5</accession>
<dbReference type="HOGENOM" id="CLU_1186318_0_0_1"/>
<keyword evidence="6" id="KW-0325">Glycoprotein</keyword>
<feature type="chain" id="PRO_5004580379" description="Receptor ligand binding region domain-containing protein" evidence="7">
    <location>
        <begin position="20"/>
        <end position="234"/>
    </location>
</feature>
<evidence type="ECO:0000259" key="8">
    <source>
        <dbReference type="Pfam" id="PF01094"/>
    </source>
</evidence>
<keyword evidence="2" id="KW-0812">Transmembrane</keyword>
<evidence type="ECO:0000313" key="10">
    <source>
        <dbReference type="Proteomes" id="UP000014500"/>
    </source>
</evidence>
<evidence type="ECO:0000256" key="5">
    <source>
        <dbReference type="ARBA" id="ARBA00023170"/>
    </source>
</evidence>
<keyword evidence="4" id="KW-0472">Membrane</keyword>
<feature type="signal peptide" evidence="7">
    <location>
        <begin position="1"/>
        <end position="19"/>
    </location>
</feature>
<dbReference type="SUPFAM" id="SSF53822">
    <property type="entry name" value="Periplasmic binding protein-like I"/>
    <property type="match status" value="1"/>
</dbReference>
<dbReference type="Pfam" id="PF01094">
    <property type="entry name" value="ANF_receptor"/>
    <property type="match status" value="1"/>
</dbReference>
<dbReference type="GO" id="GO:0016020">
    <property type="term" value="C:membrane"/>
    <property type="evidence" value="ECO:0007669"/>
    <property type="project" value="UniProtKB-SubCell"/>
</dbReference>
<dbReference type="PANTHER" id="PTHR24060">
    <property type="entry name" value="METABOTROPIC GLUTAMATE RECEPTOR"/>
    <property type="match status" value="1"/>
</dbReference>
<dbReference type="GO" id="GO:0004930">
    <property type="term" value="F:G protein-coupled receptor activity"/>
    <property type="evidence" value="ECO:0007669"/>
    <property type="project" value="InterPro"/>
</dbReference>
<evidence type="ECO:0000256" key="4">
    <source>
        <dbReference type="ARBA" id="ARBA00023136"/>
    </source>
</evidence>
<dbReference type="InterPro" id="IPR000337">
    <property type="entry name" value="GPCR_3"/>
</dbReference>
<dbReference type="Proteomes" id="UP000014500">
    <property type="component" value="Unassembled WGS sequence"/>
</dbReference>
<keyword evidence="10" id="KW-1185">Reference proteome</keyword>
<evidence type="ECO:0000256" key="2">
    <source>
        <dbReference type="ARBA" id="ARBA00022692"/>
    </source>
</evidence>
<keyword evidence="7" id="KW-0732">Signal</keyword>
<evidence type="ECO:0000313" key="9">
    <source>
        <dbReference type="EnsemblMetazoa" id="SMAR014005-PA"/>
    </source>
</evidence>
<dbReference type="EMBL" id="JH429659">
    <property type="status" value="NOT_ANNOTATED_CDS"/>
    <property type="molecule type" value="Genomic_DNA"/>
</dbReference>
<protein>
    <recommendedName>
        <fullName evidence="8">Receptor ligand binding region domain-containing protein</fullName>
    </recommendedName>
</protein>
<dbReference type="AlphaFoldDB" id="T1JJH5"/>
<keyword evidence="5" id="KW-0675">Receptor</keyword>
<sequence>MILIFLSFFTLSLTSLTTSSEPFYRMLRSIPKKEAYLGINYTWPIRRVTEIEGDLILGGLMMVHEREDKFTCGPIMPQGGIQALETMLYTIDYINNLDDFLPGIKIGAHVLDDCDKDTYGLEQAVDFIKAYLETKSLLFTLMFNPGVNKQLILCLYQTLFSCDKDILGVVVKKSSMKMGNNCFLEGGRRQQIQYYNRSVLTNMVGKYFSLNGGENACGKAMIFVTFDVKSNSDH</sequence>
<name>T1JJH5_STRMM</name>
<dbReference type="PRINTS" id="PR00248">
    <property type="entry name" value="GPCRMGR"/>
</dbReference>
<feature type="domain" description="Receptor ligand binding region" evidence="8">
    <location>
        <begin position="83"/>
        <end position="130"/>
    </location>
</feature>
<evidence type="ECO:0000256" key="6">
    <source>
        <dbReference type="ARBA" id="ARBA00023180"/>
    </source>
</evidence>
<dbReference type="InterPro" id="IPR050726">
    <property type="entry name" value="mGluR"/>
</dbReference>
<evidence type="ECO:0000256" key="1">
    <source>
        <dbReference type="ARBA" id="ARBA00004141"/>
    </source>
</evidence>
<dbReference type="eggNOG" id="KOG1056">
    <property type="taxonomic scope" value="Eukaryota"/>
</dbReference>
<keyword evidence="3" id="KW-1133">Transmembrane helix</keyword>
<reference evidence="9" key="2">
    <citation type="submission" date="2015-02" db="UniProtKB">
        <authorList>
            <consortium name="EnsemblMetazoa"/>
        </authorList>
    </citation>
    <scope>IDENTIFICATION</scope>
</reference>
<proteinExistence type="predicted"/>
<dbReference type="EnsemblMetazoa" id="SMAR014005-RA">
    <property type="protein sequence ID" value="SMAR014005-PA"/>
    <property type="gene ID" value="SMAR014005"/>
</dbReference>
<organism evidence="9 10">
    <name type="scientific">Strigamia maritima</name>
    <name type="common">European centipede</name>
    <name type="synonym">Geophilus maritimus</name>
    <dbReference type="NCBI Taxonomy" id="126957"/>
    <lineage>
        <taxon>Eukaryota</taxon>
        <taxon>Metazoa</taxon>
        <taxon>Ecdysozoa</taxon>
        <taxon>Arthropoda</taxon>
        <taxon>Myriapoda</taxon>
        <taxon>Chilopoda</taxon>
        <taxon>Pleurostigmophora</taxon>
        <taxon>Geophilomorpha</taxon>
        <taxon>Linotaeniidae</taxon>
        <taxon>Strigamia</taxon>
    </lineage>
</organism>
<evidence type="ECO:0000256" key="3">
    <source>
        <dbReference type="ARBA" id="ARBA00022989"/>
    </source>
</evidence>
<comment type="subcellular location">
    <subcellularLocation>
        <location evidence="1">Membrane</location>
        <topology evidence="1">Multi-pass membrane protein</topology>
    </subcellularLocation>
</comment>
<dbReference type="InterPro" id="IPR028082">
    <property type="entry name" value="Peripla_BP_I"/>
</dbReference>
<evidence type="ECO:0000256" key="7">
    <source>
        <dbReference type="SAM" id="SignalP"/>
    </source>
</evidence>
<dbReference type="Gene3D" id="3.40.50.2300">
    <property type="match status" value="1"/>
</dbReference>
<dbReference type="InterPro" id="IPR001828">
    <property type="entry name" value="ANF_lig-bd_rcpt"/>
</dbReference>
<dbReference type="STRING" id="126957.T1JJH5"/>
<reference evidence="10" key="1">
    <citation type="submission" date="2011-05" db="EMBL/GenBank/DDBJ databases">
        <authorList>
            <person name="Richards S.R."/>
            <person name="Qu J."/>
            <person name="Jiang H."/>
            <person name="Jhangiani S.N."/>
            <person name="Agravi P."/>
            <person name="Goodspeed R."/>
            <person name="Gross S."/>
            <person name="Mandapat C."/>
            <person name="Jackson L."/>
            <person name="Mathew T."/>
            <person name="Pu L."/>
            <person name="Thornton R."/>
            <person name="Saada N."/>
            <person name="Wilczek-Boney K.B."/>
            <person name="Lee S."/>
            <person name="Kovar C."/>
            <person name="Wu Y."/>
            <person name="Scherer S.E."/>
            <person name="Worley K.C."/>
            <person name="Muzny D.M."/>
            <person name="Gibbs R."/>
        </authorList>
    </citation>
    <scope>NUCLEOTIDE SEQUENCE</scope>
    <source>
        <strain evidence="10">Brora</strain>
    </source>
</reference>